<dbReference type="EMBL" id="LDAU01000040">
    <property type="protein sequence ID" value="KRX10156.1"/>
    <property type="molecule type" value="Genomic_DNA"/>
</dbReference>
<protein>
    <submittedName>
        <fullName evidence="2">Uncharacterized protein</fullName>
    </submittedName>
</protein>
<comment type="caution">
    <text evidence="2">The sequence shown here is derived from an EMBL/GenBank/DDBJ whole genome shotgun (WGS) entry which is preliminary data.</text>
</comment>
<feature type="region of interest" description="Disordered" evidence="1">
    <location>
        <begin position="1"/>
        <end position="64"/>
    </location>
</feature>
<evidence type="ECO:0000313" key="2">
    <source>
        <dbReference type="EMBL" id="KRX10156.1"/>
    </source>
</evidence>
<evidence type="ECO:0000313" key="3">
    <source>
        <dbReference type="Proteomes" id="UP000054937"/>
    </source>
</evidence>
<organism evidence="2 3">
    <name type="scientific">Pseudocohnilembus persalinus</name>
    <name type="common">Ciliate</name>
    <dbReference type="NCBI Taxonomy" id="266149"/>
    <lineage>
        <taxon>Eukaryota</taxon>
        <taxon>Sar</taxon>
        <taxon>Alveolata</taxon>
        <taxon>Ciliophora</taxon>
        <taxon>Intramacronucleata</taxon>
        <taxon>Oligohymenophorea</taxon>
        <taxon>Scuticociliatia</taxon>
        <taxon>Philasterida</taxon>
        <taxon>Pseudocohnilembidae</taxon>
        <taxon>Pseudocohnilembus</taxon>
    </lineage>
</organism>
<feature type="compositionally biased region" description="Polar residues" evidence="1">
    <location>
        <begin position="1"/>
        <end position="18"/>
    </location>
</feature>
<dbReference type="InParanoid" id="A0A0V0R6Q1"/>
<name>A0A0V0R6Q1_PSEPJ</name>
<gene>
    <name evidence="2" type="ORF">PPERSA_08559</name>
</gene>
<dbReference type="Proteomes" id="UP000054937">
    <property type="component" value="Unassembled WGS sequence"/>
</dbReference>
<proteinExistence type="predicted"/>
<dbReference type="AlphaFoldDB" id="A0A0V0R6Q1"/>
<accession>A0A0V0R6Q1</accession>
<reference evidence="2 3" key="1">
    <citation type="journal article" date="2015" name="Sci. Rep.">
        <title>Genome of the facultative scuticociliatosis pathogen Pseudocohnilembus persalinus provides insight into its virulence through horizontal gene transfer.</title>
        <authorList>
            <person name="Xiong J."/>
            <person name="Wang G."/>
            <person name="Cheng J."/>
            <person name="Tian M."/>
            <person name="Pan X."/>
            <person name="Warren A."/>
            <person name="Jiang C."/>
            <person name="Yuan D."/>
            <person name="Miao W."/>
        </authorList>
    </citation>
    <scope>NUCLEOTIDE SEQUENCE [LARGE SCALE GENOMIC DNA]</scope>
    <source>
        <strain evidence="2">36N120E</strain>
    </source>
</reference>
<evidence type="ECO:0000256" key="1">
    <source>
        <dbReference type="SAM" id="MobiDB-lite"/>
    </source>
</evidence>
<keyword evidence="3" id="KW-1185">Reference proteome</keyword>
<sequence>MKQTSQSILNKNRPPSSTNINHNPNKIIKKKEDEEIKKPPISQKTQRSSLYGQNTLKKPGSNINNATTVQSRINTNLKTNQANSSQQGKRVVNEINKNNILRQRSMIQQQVQYKLKSELIEPFQDMFQVYQKYYLEDQSENYAFNLANIFNMHCENISKSLEDMVGYDDDNYALYSQLDKQQIPLLKQMYQEYNNYYKDQIFQQQKQ</sequence>
<feature type="compositionally biased region" description="Polar residues" evidence="1">
    <location>
        <begin position="42"/>
        <end position="64"/>
    </location>
</feature>